<evidence type="ECO:0000259" key="4">
    <source>
        <dbReference type="Pfam" id="PF00775"/>
    </source>
</evidence>
<evidence type="ECO:0000256" key="3">
    <source>
        <dbReference type="ARBA" id="ARBA00023002"/>
    </source>
</evidence>
<dbReference type="EMBL" id="MNAD01000155">
    <property type="protein sequence ID" value="OJT15500.1"/>
    <property type="molecule type" value="Genomic_DNA"/>
</dbReference>
<feature type="domain" description="Intradiol ring-cleavage dioxygenases" evidence="4">
    <location>
        <begin position="54"/>
        <end position="178"/>
    </location>
</feature>
<protein>
    <submittedName>
        <fullName evidence="5">Catechol 1,2-dioxygenase</fullName>
    </submittedName>
</protein>
<name>A0A1M2W6Y4_TRAPU</name>
<dbReference type="InterPro" id="IPR050770">
    <property type="entry name" value="Intradiol_RC_Dioxygenase"/>
</dbReference>
<dbReference type="Pfam" id="PF00775">
    <property type="entry name" value="Dioxygenase_C"/>
    <property type="match status" value="1"/>
</dbReference>
<dbReference type="GO" id="GO:0016702">
    <property type="term" value="F:oxidoreductase activity, acting on single donors with incorporation of molecular oxygen, incorporation of two atoms of oxygen"/>
    <property type="evidence" value="ECO:0007669"/>
    <property type="project" value="InterPro"/>
</dbReference>
<dbReference type="SUPFAM" id="SSF49482">
    <property type="entry name" value="Aromatic compound dioxygenase"/>
    <property type="match status" value="1"/>
</dbReference>
<comment type="caution">
    <text evidence="5">The sequence shown here is derived from an EMBL/GenBank/DDBJ whole genome shotgun (WGS) entry which is preliminary data.</text>
</comment>
<evidence type="ECO:0000313" key="5">
    <source>
        <dbReference type="EMBL" id="OJT15500.1"/>
    </source>
</evidence>
<evidence type="ECO:0000256" key="1">
    <source>
        <dbReference type="ARBA" id="ARBA00007825"/>
    </source>
</evidence>
<reference evidence="5 6" key="1">
    <citation type="submission" date="2016-10" db="EMBL/GenBank/DDBJ databases">
        <title>Genome sequence of the basidiomycete white-rot fungus Trametes pubescens.</title>
        <authorList>
            <person name="Makela M.R."/>
            <person name="Granchi Z."/>
            <person name="Peng M."/>
            <person name="De Vries R.P."/>
            <person name="Grigoriev I."/>
            <person name="Riley R."/>
            <person name="Hilden K."/>
        </authorList>
    </citation>
    <scope>NUCLEOTIDE SEQUENCE [LARGE SCALE GENOMIC DNA]</scope>
    <source>
        <strain evidence="5 6">FBCC735</strain>
    </source>
</reference>
<accession>A0A1M2W6Y4</accession>
<keyword evidence="2 5" id="KW-0223">Dioxygenase</keyword>
<dbReference type="Gene3D" id="2.60.130.10">
    <property type="entry name" value="Aromatic compound dioxygenase"/>
    <property type="match status" value="1"/>
</dbReference>
<sequence length="264" mass="29384">MSQVSTIADWAPSTGVSLFTRVYSALRSSYVMFVVDNPLSWTFGFRGQNAQDDVEGPYYIPGSPYKQIEDGKAVMASTEYLKKYGPFLFLFDVKDAKGDPVPNATLDWWQADSDGGYYFRSWTLRGKVTTDAHGRAEVLSVNPGEYGIPLMGKRSGHVHLNISGSAGKHRFMTTQVYVCEGNRSEGVQKDMANFMRAPRAGNLATCWSLPAANGGQRFGDFPQLPKADTETAKRIDWWNAKLKERGVEREVLAVGQKDFKLTLL</sequence>
<proteinExistence type="inferred from homology"/>
<evidence type="ECO:0000256" key="2">
    <source>
        <dbReference type="ARBA" id="ARBA00022964"/>
    </source>
</evidence>
<comment type="similarity">
    <text evidence="1">Belongs to the intradiol ring-cleavage dioxygenase family.</text>
</comment>
<gene>
    <name evidence="5" type="ORF">TRAPUB_7371</name>
</gene>
<organism evidence="5 6">
    <name type="scientific">Trametes pubescens</name>
    <name type="common">White-rot fungus</name>
    <dbReference type="NCBI Taxonomy" id="154538"/>
    <lineage>
        <taxon>Eukaryota</taxon>
        <taxon>Fungi</taxon>
        <taxon>Dikarya</taxon>
        <taxon>Basidiomycota</taxon>
        <taxon>Agaricomycotina</taxon>
        <taxon>Agaricomycetes</taxon>
        <taxon>Polyporales</taxon>
        <taxon>Polyporaceae</taxon>
        <taxon>Trametes</taxon>
    </lineage>
</organism>
<dbReference type="InterPro" id="IPR015889">
    <property type="entry name" value="Intradiol_dOase_core"/>
</dbReference>
<dbReference type="OrthoDB" id="121380at2759"/>
<evidence type="ECO:0000313" key="6">
    <source>
        <dbReference type="Proteomes" id="UP000184267"/>
    </source>
</evidence>
<keyword evidence="6" id="KW-1185">Reference proteome</keyword>
<keyword evidence="3" id="KW-0560">Oxidoreductase</keyword>
<dbReference type="InterPro" id="IPR000627">
    <property type="entry name" value="Intradiol_dOase_C"/>
</dbReference>
<dbReference type="PANTHER" id="PTHR33711:SF10">
    <property type="entry name" value="INTRADIOL RING-CLEAVAGE DIOXYGENASES DOMAIN-CONTAINING PROTEIN"/>
    <property type="match status" value="1"/>
</dbReference>
<dbReference type="PANTHER" id="PTHR33711">
    <property type="entry name" value="DIOXYGENASE, PUTATIVE (AFU_ORTHOLOGUE AFUA_2G02910)-RELATED"/>
    <property type="match status" value="1"/>
</dbReference>
<dbReference type="Proteomes" id="UP000184267">
    <property type="component" value="Unassembled WGS sequence"/>
</dbReference>
<dbReference type="GO" id="GO:0008199">
    <property type="term" value="F:ferric iron binding"/>
    <property type="evidence" value="ECO:0007669"/>
    <property type="project" value="InterPro"/>
</dbReference>
<dbReference type="OMA" id="AGKHRFM"/>
<dbReference type="AlphaFoldDB" id="A0A1M2W6Y4"/>